<dbReference type="Proteomes" id="UP001519460">
    <property type="component" value="Unassembled WGS sequence"/>
</dbReference>
<gene>
    <name evidence="1" type="ORF">BaRGS_00017245</name>
</gene>
<organism evidence="1 2">
    <name type="scientific">Batillaria attramentaria</name>
    <dbReference type="NCBI Taxonomy" id="370345"/>
    <lineage>
        <taxon>Eukaryota</taxon>
        <taxon>Metazoa</taxon>
        <taxon>Spiralia</taxon>
        <taxon>Lophotrochozoa</taxon>
        <taxon>Mollusca</taxon>
        <taxon>Gastropoda</taxon>
        <taxon>Caenogastropoda</taxon>
        <taxon>Sorbeoconcha</taxon>
        <taxon>Cerithioidea</taxon>
        <taxon>Batillariidae</taxon>
        <taxon>Batillaria</taxon>
    </lineage>
</organism>
<proteinExistence type="predicted"/>
<evidence type="ECO:0000313" key="1">
    <source>
        <dbReference type="EMBL" id="KAK7491416.1"/>
    </source>
</evidence>
<protein>
    <submittedName>
        <fullName evidence="1">Uncharacterized protein</fullName>
    </submittedName>
</protein>
<comment type="caution">
    <text evidence="1">The sequence shown here is derived from an EMBL/GenBank/DDBJ whole genome shotgun (WGS) entry which is preliminary data.</text>
</comment>
<sequence length="96" mass="10357">MRVDRGGAGAGSVVCGPRHMWRARFSPSSALFDAMLILHVLANDCDKTASRKPQAPPNVECSNSSGCMVNIHTSKLKIPSQLVTDKCAVTQMMIQQ</sequence>
<name>A0ABD0KWI7_9CAEN</name>
<keyword evidence="2" id="KW-1185">Reference proteome</keyword>
<dbReference type="AlphaFoldDB" id="A0ABD0KWI7"/>
<dbReference type="EMBL" id="JACVVK020000114">
    <property type="protein sequence ID" value="KAK7491416.1"/>
    <property type="molecule type" value="Genomic_DNA"/>
</dbReference>
<reference evidence="1 2" key="1">
    <citation type="journal article" date="2023" name="Sci. Data">
        <title>Genome assembly of the Korean intertidal mud-creeper Batillaria attramentaria.</title>
        <authorList>
            <person name="Patra A.K."/>
            <person name="Ho P.T."/>
            <person name="Jun S."/>
            <person name="Lee S.J."/>
            <person name="Kim Y."/>
            <person name="Won Y.J."/>
        </authorList>
    </citation>
    <scope>NUCLEOTIDE SEQUENCE [LARGE SCALE GENOMIC DNA]</scope>
    <source>
        <strain evidence="1">Wonlab-2016</strain>
    </source>
</reference>
<accession>A0ABD0KWI7</accession>
<evidence type="ECO:0000313" key="2">
    <source>
        <dbReference type="Proteomes" id="UP001519460"/>
    </source>
</evidence>